<evidence type="ECO:0000259" key="1">
    <source>
        <dbReference type="Pfam" id="PF07883"/>
    </source>
</evidence>
<dbReference type="RefSeq" id="WP_154572743.1">
    <property type="nucleotide sequence ID" value="NZ_DBEZJY010000044.1"/>
</dbReference>
<dbReference type="Pfam" id="PF07883">
    <property type="entry name" value="Cupin_2"/>
    <property type="match status" value="1"/>
</dbReference>
<dbReference type="EMBL" id="VUNB01000005">
    <property type="protein sequence ID" value="MST69271.1"/>
    <property type="molecule type" value="Genomic_DNA"/>
</dbReference>
<comment type="caution">
    <text evidence="2">The sequence shown here is derived from an EMBL/GenBank/DDBJ whole genome shotgun (WGS) entry which is preliminary data.</text>
</comment>
<dbReference type="Gene3D" id="2.60.120.10">
    <property type="entry name" value="Jelly Rolls"/>
    <property type="match status" value="2"/>
</dbReference>
<organism evidence="2">
    <name type="scientific">Baileyella intestinalis</name>
    <dbReference type="NCBI Taxonomy" id="2606709"/>
    <lineage>
        <taxon>Bacteria</taxon>
        <taxon>Bacillati</taxon>
        <taxon>Bacillota</taxon>
        <taxon>Clostridia</taxon>
        <taxon>Peptostreptococcales</taxon>
        <taxon>Anaerovoracaceae</taxon>
        <taxon>Baileyella</taxon>
    </lineage>
</organism>
<dbReference type="InterPro" id="IPR014710">
    <property type="entry name" value="RmlC-like_jellyroll"/>
</dbReference>
<gene>
    <name evidence="2" type="ORF">FYJ66_06675</name>
</gene>
<protein>
    <submittedName>
        <fullName evidence="2">Cupin domain-containing protein</fullName>
    </submittedName>
</protein>
<reference evidence="2" key="1">
    <citation type="submission" date="2019-09" db="EMBL/GenBank/DDBJ databases">
        <title>In-depth cultivation of the pig gut microbiome towards novel bacterial diversity and tailored functional studies.</title>
        <authorList>
            <person name="Wylensek D."/>
            <person name="Hitch T.C.A."/>
            <person name="Clavel T."/>
        </authorList>
    </citation>
    <scope>NUCLEOTIDE SEQUENCE</scope>
    <source>
        <strain evidence="2">RF-744-FAT-WT-3</strain>
    </source>
</reference>
<proteinExistence type="predicted"/>
<dbReference type="PANTHER" id="PTHR37694:SF1">
    <property type="entry name" value="SLR8022 PROTEIN"/>
    <property type="match status" value="1"/>
</dbReference>
<dbReference type="SUPFAM" id="SSF51182">
    <property type="entry name" value="RmlC-like cupins"/>
    <property type="match status" value="2"/>
</dbReference>
<dbReference type="PANTHER" id="PTHR37694">
    <property type="entry name" value="SLR8022 PROTEIN"/>
    <property type="match status" value="1"/>
</dbReference>
<name>A0A6A8M8I5_9FIRM</name>
<dbReference type="InterPro" id="IPR013096">
    <property type="entry name" value="Cupin_2"/>
</dbReference>
<accession>A0A6A8M8I5</accession>
<feature type="domain" description="Cupin type-2" evidence="1">
    <location>
        <begin position="149"/>
        <end position="209"/>
    </location>
</feature>
<evidence type="ECO:0000313" key="2">
    <source>
        <dbReference type="EMBL" id="MST69271.1"/>
    </source>
</evidence>
<dbReference type="InterPro" id="IPR011051">
    <property type="entry name" value="RmlC_Cupin_sf"/>
</dbReference>
<dbReference type="CDD" id="cd02230">
    <property type="entry name" value="cupin_HP0902-like"/>
    <property type="match status" value="1"/>
</dbReference>
<dbReference type="AlphaFoldDB" id="A0A6A8M8I5"/>
<sequence length="219" mass="24092">MKGQAGKVFSIADNNPCVPGCTISEEISSQGGFSIEVFSLAEDTDISPESYGYNKLWIVEKGSMHAVGQKEDFGGLSRGQMFVTPVNTPIGVRADKDTVYTEIALKEDTEMNKIVKAGDTFALKEMLPYQEGKIVNMDLINDPHMKFVLMSFDQGTGLSEHAAPGEALIFALDGEAVIGYEGEEHTIHAGENFKFDKMGRHYVRADKRFKMALLLELEA</sequence>